<keyword evidence="3" id="KW-1185">Reference proteome</keyword>
<keyword evidence="1" id="KW-0812">Transmembrane</keyword>
<accession>A0A2G5UHB1</accession>
<evidence type="ECO:0000313" key="2">
    <source>
        <dbReference type="EMBL" id="PIC38947.1"/>
    </source>
</evidence>
<organism evidence="2 3">
    <name type="scientific">Caenorhabditis nigoni</name>
    <dbReference type="NCBI Taxonomy" id="1611254"/>
    <lineage>
        <taxon>Eukaryota</taxon>
        <taxon>Metazoa</taxon>
        <taxon>Ecdysozoa</taxon>
        <taxon>Nematoda</taxon>
        <taxon>Chromadorea</taxon>
        <taxon>Rhabditida</taxon>
        <taxon>Rhabditina</taxon>
        <taxon>Rhabditomorpha</taxon>
        <taxon>Rhabditoidea</taxon>
        <taxon>Rhabditidae</taxon>
        <taxon>Peloderinae</taxon>
        <taxon>Caenorhabditis</taxon>
    </lineage>
</organism>
<gene>
    <name evidence="2" type="primary">Cni-C48B4.7</name>
    <name evidence="2" type="synonym">Cnig_chr_III.g10797</name>
    <name evidence="2" type="ORF">B9Z55_010797</name>
</gene>
<feature type="transmembrane region" description="Helical" evidence="1">
    <location>
        <begin position="80"/>
        <end position="97"/>
    </location>
</feature>
<evidence type="ECO:0000256" key="1">
    <source>
        <dbReference type="SAM" id="Phobius"/>
    </source>
</evidence>
<protein>
    <recommendedName>
        <fullName evidence="4">MARVEL domain-containing protein</fullName>
    </recommendedName>
</protein>
<sequence>MSNFYERRVLHSMESPMLCDLIPVKLVVLVVQIATLLITIGVLSRSVSLSSESAMFEIFVVVFLVASVVSFLADYELFMHIHYWVACVLILVPLYYWGQSIVNLYNHIFNNSESPAVFSFATSTFILCAYIFYLWACRQLIISLGRKYVLPFFKS</sequence>
<dbReference type="InterPro" id="IPR035321">
    <property type="entry name" value="DUF5373"/>
</dbReference>
<keyword evidence="1" id="KW-0472">Membrane</keyword>
<name>A0A2G5UHB1_9PELO</name>
<comment type="caution">
    <text evidence="2">The sequence shown here is derived from an EMBL/GenBank/DDBJ whole genome shotgun (WGS) entry which is preliminary data.</text>
</comment>
<feature type="transmembrane region" description="Helical" evidence="1">
    <location>
        <begin position="117"/>
        <end position="137"/>
    </location>
</feature>
<evidence type="ECO:0008006" key="4">
    <source>
        <dbReference type="Google" id="ProtNLM"/>
    </source>
</evidence>
<feature type="transmembrane region" description="Helical" evidence="1">
    <location>
        <begin position="54"/>
        <end position="73"/>
    </location>
</feature>
<proteinExistence type="predicted"/>
<evidence type="ECO:0000313" key="3">
    <source>
        <dbReference type="Proteomes" id="UP000230233"/>
    </source>
</evidence>
<dbReference type="Pfam" id="PF17343">
    <property type="entry name" value="DUF5373"/>
    <property type="match status" value="1"/>
</dbReference>
<feature type="transmembrane region" description="Helical" evidence="1">
    <location>
        <begin position="21"/>
        <end position="42"/>
    </location>
</feature>
<dbReference type="EMBL" id="PDUG01000003">
    <property type="protein sequence ID" value="PIC38947.1"/>
    <property type="molecule type" value="Genomic_DNA"/>
</dbReference>
<dbReference type="AlphaFoldDB" id="A0A2G5UHB1"/>
<reference evidence="3" key="1">
    <citation type="submission" date="2017-10" db="EMBL/GenBank/DDBJ databases">
        <title>Rapid genome shrinkage in a self-fertile nematode reveals novel sperm competition proteins.</title>
        <authorList>
            <person name="Yin D."/>
            <person name="Schwarz E.M."/>
            <person name="Thomas C.G."/>
            <person name="Felde R.L."/>
            <person name="Korf I.F."/>
            <person name="Cutter A.D."/>
            <person name="Schartner C.M."/>
            <person name="Ralston E.J."/>
            <person name="Meyer B.J."/>
            <person name="Haag E.S."/>
        </authorList>
    </citation>
    <scope>NUCLEOTIDE SEQUENCE [LARGE SCALE GENOMIC DNA]</scope>
    <source>
        <strain evidence="3">JU1422</strain>
    </source>
</reference>
<dbReference type="Proteomes" id="UP000230233">
    <property type="component" value="Chromosome III"/>
</dbReference>
<dbReference type="OrthoDB" id="5818524at2759"/>
<keyword evidence="1" id="KW-1133">Transmembrane helix</keyword>